<keyword evidence="3" id="KW-1185">Reference proteome</keyword>
<evidence type="ECO:0000313" key="3">
    <source>
        <dbReference type="Proteomes" id="UP000308092"/>
    </source>
</evidence>
<feature type="compositionally biased region" description="Basic and acidic residues" evidence="1">
    <location>
        <begin position="164"/>
        <end position="173"/>
    </location>
</feature>
<dbReference type="Proteomes" id="UP000308092">
    <property type="component" value="Unassembled WGS sequence"/>
</dbReference>
<feature type="compositionally biased region" description="Acidic residues" evidence="1">
    <location>
        <begin position="142"/>
        <end position="163"/>
    </location>
</feature>
<accession>A0A4S3JAC6</accession>
<comment type="caution">
    <text evidence="2">The sequence shown here is derived from an EMBL/GenBank/DDBJ whole genome shotgun (WGS) entry which is preliminary data.</text>
</comment>
<proteinExistence type="predicted"/>
<reference evidence="2 3" key="1">
    <citation type="submission" date="2019-03" db="EMBL/GenBank/DDBJ databases">
        <title>The genome sequence of a newly discovered highly antifungal drug resistant Aspergillus species, Aspergillus tanneri NIH 1004.</title>
        <authorList>
            <person name="Mounaud S."/>
            <person name="Singh I."/>
            <person name="Joardar V."/>
            <person name="Pakala S."/>
            <person name="Pakala S."/>
            <person name="Venepally P."/>
            <person name="Hoover J."/>
            <person name="Nierman W."/>
            <person name="Chung J."/>
            <person name="Losada L."/>
        </authorList>
    </citation>
    <scope>NUCLEOTIDE SEQUENCE [LARGE SCALE GENOMIC DNA]</scope>
    <source>
        <strain evidence="2 3">NIH1004</strain>
    </source>
</reference>
<name>A0A4S3JAC6_9EURO</name>
<evidence type="ECO:0000313" key="2">
    <source>
        <dbReference type="EMBL" id="THC91227.1"/>
    </source>
</evidence>
<dbReference type="VEuPathDB" id="FungiDB:EYZ11_009307"/>
<feature type="region of interest" description="Disordered" evidence="1">
    <location>
        <begin position="112"/>
        <end position="173"/>
    </location>
</feature>
<gene>
    <name evidence="2" type="ORF">EYZ11_009307</name>
</gene>
<protein>
    <submittedName>
        <fullName evidence="2">Uncharacterized protein</fullName>
    </submittedName>
</protein>
<evidence type="ECO:0000256" key="1">
    <source>
        <dbReference type="SAM" id="MobiDB-lite"/>
    </source>
</evidence>
<organism evidence="2 3">
    <name type="scientific">Aspergillus tanneri</name>
    <dbReference type="NCBI Taxonomy" id="1220188"/>
    <lineage>
        <taxon>Eukaryota</taxon>
        <taxon>Fungi</taxon>
        <taxon>Dikarya</taxon>
        <taxon>Ascomycota</taxon>
        <taxon>Pezizomycotina</taxon>
        <taxon>Eurotiomycetes</taxon>
        <taxon>Eurotiomycetidae</taxon>
        <taxon>Eurotiales</taxon>
        <taxon>Aspergillaceae</taxon>
        <taxon>Aspergillus</taxon>
        <taxon>Aspergillus subgen. Circumdati</taxon>
    </lineage>
</organism>
<sequence>MAAYSTTGEQKSTDDFKEKINSIVDRVLELSLVHDCRTYFLVDYDKGILTFNSVEDRSWPPPDRTLVSSVRREILAQRLTGSQEILRRITEEERKELIQLLVYISDVAKGPSTIETSQTQREDESGQNLDPEALLEPRAGSEDYESDSDEEEEEKEIEGDENEKEGGRRDSKIVESEGVDWCKAFTWNDAAH</sequence>
<dbReference type="AlphaFoldDB" id="A0A4S3JAC6"/>
<dbReference type="EMBL" id="SOSA01000435">
    <property type="protein sequence ID" value="THC91227.1"/>
    <property type="molecule type" value="Genomic_DNA"/>
</dbReference>